<keyword evidence="2" id="KW-1185">Reference proteome</keyword>
<dbReference type="Gene3D" id="3.30.530.20">
    <property type="match status" value="1"/>
</dbReference>
<dbReference type="RefSeq" id="WP_097645416.1">
    <property type="nucleotide sequence ID" value="NZ_NQWI01000114.1"/>
</dbReference>
<proteinExistence type="predicted"/>
<organism evidence="1 2">
    <name type="scientific">Candidatus Viridilinea mediisalina</name>
    <dbReference type="NCBI Taxonomy" id="2024553"/>
    <lineage>
        <taxon>Bacteria</taxon>
        <taxon>Bacillati</taxon>
        <taxon>Chloroflexota</taxon>
        <taxon>Chloroflexia</taxon>
        <taxon>Chloroflexales</taxon>
        <taxon>Chloroflexineae</taxon>
        <taxon>Oscillochloridaceae</taxon>
        <taxon>Candidatus Viridilinea</taxon>
    </lineage>
</organism>
<dbReference type="Pfam" id="PF09366">
    <property type="entry name" value="DUF1997"/>
    <property type="match status" value="1"/>
</dbReference>
<dbReference type="EMBL" id="NQWI01000114">
    <property type="protein sequence ID" value="PDW01737.1"/>
    <property type="molecule type" value="Genomic_DNA"/>
</dbReference>
<reference evidence="2" key="1">
    <citation type="submission" date="2017-08" db="EMBL/GenBank/DDBJ databases">
        <authorList>
            <person name="Grouzdev D.S."/>
            <person name="Gaisin V.A."/>
            <person name="Rysina M.S."/>
            <person name="Gorlenko V.M."/>
        </authorList>
    </citation>
    <scope>NUCLEOTIDE SEQUENCE [LARGE SCALE GENOMIC DNA]</scope>
    <source>
        <strain evidence="2">Kir15-3F</strain>
    </source>
</reference>
<dbReference type="InterPro" id="IPR023393">
    <property type="entry name" value="START-like_dom_sf"/>
</dbReference>
<dbReference type="AlphaFoldDB" id="A0A2A6RF77"/>
<dbReference type="InterPro" id="IPR018971">
    <property type="entry name" value="DUF1997"/>
</dbReference>
<accession>A0A2A6RF77</accession>
<dbReference type="SUPFAM" id="SSF55961">
    <property type="entry name" value="Bet v1-like"/>
    <property type="match status" value="1"/>
</dbReference>
<sequence length="194" mass="21199">MTATRQLRTPASSARARYIDLGGAADHLFRFGAPLDLAYEYFCDVPAVFSLLPDALDCFAYGPDRYRLVVGATDGHGHSMAAIFDLEAHHDACNTIRLIPANDGPPYNMAGLVFGGTLSAQAVFRPAHGNTSTVDYHVEIDMAIPIPNALHMMPLSFLQKLGERTMEYKMTQMIDGFARSLDSDFHTWVTGGVS</sequence>
<comment type="caution">
    <text evidence="1">The sequence shown here is derived from an EMBL/GenBank/DDBJ whole genome shotgun (WGS) entry which is preliminary data.</text>
</comment>
<name>A0A2A6RF77_9CHLR</name>
<evidence type="ECO:0008006" key="3">
    <source>
        <dbReference type="Google" id="ProtNLM"/>
    </source>
</evidence>
<evidence type="ECO:0000313" key="2">
    <source>
        <dbReference type="Proteomes" id="UP000220527"/>
    </source>
</evidence>
<evidence type="ECO:0000313" key="1">
    <source>
        <dbReference type="EMBL" id="PDW01737.1"/>
    </source>
</evidence>
<dbReference type="Proteomes" id="UP000220527">
    <property type="component" value="Unassembled WGS sequence"/>
</dbReference>
<gene>
    <name evidence="1" type="ORF">CJ255_17640</name>
</gene>
<dbReference type="OrthoDB" id="152564at2"/>
<protein>
    <recommendedName>
        <fullName evidence="3">DUF1997 domain-containing protein</fullName>
    </recommendedName>
</protein>